<dbReference type="InParanoid" id="K3WRF0"/>
<keyword evidence="3" id="KW-1185">Reference proteome</keyword>
<dbReference type="VEuPathDB" id="FungiDB:PYU1_G007528"/>
<feature type="region of interest" description="Disordered" evidence="1">
    <location>
        <begin position="1"/>
        <end position="51"/>
    </location>
</feature>
<organism evidence="2 3">
    <name type="scientific">Globisporangium ultimum (strain ATCC 200006 / CBS 805.95 / DAOM BR144)</name>
    <name type="common">Pythium ultimum</name>
    <dbReference type="NCBI Taxonomy" id="431595"/>
    <lineage>
        <taxon>Eukaryota</taxon>
        <taxon>Sar</taxon>
        <taxon>Stramenopiles</taxon>
        <taxon>Oomycota</taxon>
        <taxon>Peronosporomycetes</taxon>
        <taxon>Pythiales</taxon>
        <taxon>Pythiaceae</taxon>
        <taxon>Globisporangium</taxon>
    </lineage>
</organism>
<reference evidence="3" key="1">
    <citation type="journal article" date="2010" name="Genome Biol.">
        <title>Genome sequence of the necrotrophic plant pathogen Pythium ultimum reveals original pathogenicity mechanisms and effector repertoire.</title>
        <authorList>
            <person name="Levesque C.A."/>
            <person name="Brouwer H."/>
            <person name="Cano L."/>
            <person name="Hamilton J.P."/>
            <person name="Holt C."/>
            <person name="Huitema E."/>
            <person name="Raffaele S."/>
            <person name="Robideau G.P."/>
            <person name="Thines M."/>
            <person name="Win J."/>
            <person name="Zerillo M.M."/>
            <person name="Beakes G.W."/>
            <person name="Boore J.L."/>
            <person name="Busam D."/>
            <person name="Dumas B."/>
            <person name="Ferriera S."/>
            <person name="Fuerstenberg S.I."/>
            <person name="Gachon C.M."/>
            <person name="Gaulin E."/>
            <person name="Govers F."/>
            <person name="Grenville-Briggs L."/>
            <person name="Horner N."/>
            <person name="Hostetler J."/>
            <person name="Jiang R.H."/>
            <person name="Johnson J."/>
            <person name="Krajaejun T."/>
            <person name="Lin H."/>
            <person name="Meijer H.J."/>
            <person name="Moore B."/>
            <person name="Morris P."/>
            <person name="Phuntmart V."/>
            <person name="Puiu D."/>
            <person name="Shetty J."/>
            <person name="Stajich J.E."/>
            <person name="Tripathy S."/>
            <person name="Wawra S."/>
            <person name="van West P."/>
            <person name="Whitty B.R."/>
            <person name="Coutinho P.M."/>
            <person name="Henrissat B."/>
            <person name="Martin F."/>
            <person name="Thomas P.D."/>
            <person name="Tyler B.M."/>
            <person name="De Vries R.P."/>
            <person name="Kamoun S."/>
            <person name="Yandell M."/>
            <person name="Tisserat N."/>
            <person name="Buell C.R."/>
        </authorList>
    </citation>
    <scope>NUCLEOTIDE SEQUENCE</scope>
    <source>
        <strain evidence="3">DAOM:BR144</strain>
    </source>
</reference>
<feature type="compositionally biased region" description="Acidic residues" evidence="1">
    <location>
        <begin position="35"/>
        <end position="51"/>
    </location>
</feature>
<reference evidence="2" key="3">
    <citation type="submission" date="2015-02" db="UniProtKB">
        <authorList>
            <consortium name="EnsemblProtists"/>
        </authorList>
    </citation>
    <scope>IDENTIFICATION</scope>
    <source>
        <strain evidence="2">DAOM BR144</strain>
    </source>
</reference>
<dbReference type="eggNOG" id="ENOG502SYQ5">
    <property type="taxonomic scope" value="Eukaryota"/>
</dbReference>
<sequence length="279" mass="31395">MGLKRAKAQIGAPSDADTITQAQEFYGVEGHGVDSESDGDSEPNEGDDSEEGFLGIEVLKREYNNKKDIIDSVADYHARVMRPYKVSKSDKRRYKVTCPVMGCDFLAQFAFTSSFGRVPKLVPHSCEADYSNQVKKRFNTAKYLVRNVRLREHFLQFEQKNITPAITQRKANKLGLHASYMNCANAFKHLMREFYGDDYSQYPCIPSYVGALEKNGHKACCEIVAETFSRLAIVYREGIQAFSQYADRGLSIDGTFLETLVGGTLLVACFRNGNMELQI</sequence>
<evidence type="ECO:0000313" key="3">
    <source>
        <dbReference type="Proteomes" id="UP000019132"/>
    </source>
</evidence>
<dbReference type="AlphaFoldDB" id="K3WRF0"/>
<proteinExistence type="predicted"/>
<dbReference type="EnsemblProtists" id="PYU1_T007544">
    <property type="protein sequence ID" value="PYU1_T007544"/>
    <property type="gene ID" value="PYU1_G007528"/>
</dbReference>
<evidence type="ECO:0000313" key="2">
    <source>
        <dbReference type="EnsemblProtists" id="PYU1_T007544"/>
    </source>
</evidence>
<dbReference type="Proteomes" id="UP000019132">
    <property type="component" value="Unassembled WGS sequence"/>
</dbReference>
<evidence type="ECO:0008006" key="4">
    <source>
        <dbReference type="Google" id="ProtNLM"/>
    </source>
</evidence>
<name>K3WRF0_GLOUD</name>
<reference evidence="3" key="2">
    <citation type="submission" date="2010-04" db="EMBL/GenBank/DDBJ databases">
        <authorList>
            <person name="Buell R."/>
            <person name="Hamilton J."/>
            <person name="Hostetler J."/>
        </authorList>
    </citation>
    <scope>NUCLEOTIDE SEQUENCE [LARGE SCALE GENOMIC DNA]</scope>
    <source>
        <strain evidence="3">DAOM:BR144</strain>
    </source>
</reference>
<accession>K3WRF0</accession>
<evidence type="ECO:0000256" key="1">
    <source>
        <dbReference type="SAM" id="MobiDB-lite"/>
    </source>
</evidence>
<dbReference type="EMBL" id="GL376585">
    <property type="status" value="NOT_ANNOTATED_CDS"/>
    <property type="molecule type" value="Genomic_DNA"/>
</dbReference>
<dbReference type="HOGENOM" id="CLU_1020903_0_0_1"/>
<protein>
    <recommendedName>
        <fullName evidence="4">Transposase MuDR plant domain-containing protein</fullName>
    </recommendedName>
</protein>